<feature type="compositionally biased region" description="Polar residues" evidence="12">
    <location>
        <begin position="134"/>
        <end position="152"/>
    </location>
</feature>
<evidence type="ECO:0000256" key="5">
    <source>
        <dbReference type="ARBA" id="ARBA00022969"/>
    </source>
</evidence>
<dbReference type="InterPro" id="IPR029063">
    <property type="entry name" value="SAM-dependent_MTases_sf"/>
</dbReference>
<dbReference type="GeneID" id="83198680"/>
<feature type="compositionally biased region" description="Low complexity" evidence="12">
    <location>
        <begin position="49"/>
        <end position="61"/>
    </location>
</feature>
<comment type="catalytic activity">
    <reaction evidence="11">
        <text>L-methionyl-[protein] + S-adenosyl-L-methionine = S-methyl-L-methionyl-[protein] + S-adenosyl-L-homocysteine</text>
        <dbReference type="Rhea" id="RHEA:60560"/>
        <dbReference type="Rhea" id="RHEA-COMP:12313"/>
        <dbReference type="Rhea" id="RHEA-COMP:15592"/>
        <dbReference type="ChEBI" id="CHEBI:16044"/>
        <dbReference type="ChEBI" id="CHEBI:57856"/>
        <dbReference type="ChEBI" id="CHEBI:59789"/>
        <dbReference type="ChEBI" id="CHEBI:142742"/>
    </reaction>
    <physiologicalReaction direction="left-to-right" evidence="11">
        <dbReference type="Rhea" id="RHEA:60561"/>
    </physiologicalReaction>
</comment>
<keyword evidence="3" id="KW-0808">Transferase</keyword>
<dbReference type="PANTHER" id="PTHR43591">
    <property type="entry name" value="METHYLTRANSFERASE"/>
    <property type="match status" value="1"/>
</dbReference>
<keyword evidence="5" id="KW-0749">Sporulation</keyword>
<proteinExistence type="inferred from homology"/>
<evidence type="ECO:0000256" key="9">
    <source>
        <dbReference type="ARBA" id="ARBA00038158"/>
    </source>
</evidence>
<dbReference type="EMBL" id="JAPQKS010000002">
    <property type="protein sequence ID" value="KAJ5247097.1"/>
    <property type="molecule type" value="Genomic_DNA"/>
</dbReference>
<reference evidence="13" key="1">
    <citation type="submission" date="2022-11" db="EMBL/GenBank/DDBJ databases">
        <authorList>
            <person name="Petersen C."/>
        </authorList>
    </citation>
    <scope>NUCLEOTIDE SEQUENCE</scope>
    <source>
        <strain evidence="13">IBT 19713</strain>
    </source>
</reference>
<evidence type="ECO:0000256" key="1">
    <source>
        <dbReference type="ARBA" id="ARBA00004123"/>
    </source>
</evidence>
<evidence type="ECO:0000256" key="4">
    <source>
        <dbReference type="ARBA" id="ARBA00022691"/>
    </source>
</evidence>
<dbReference type="OrthoDB" id="2013972at2759"/>
<dbReference type="CDD" id="cd02440">
    <property type="entry name" value="AdoMet_MTases"/>
    <property type="match status" value="1"/>
</dbReference>
<name>A0A9W9PJ84_9EURO</name>
<dbReference type="PANTHER" id="PTHR43591:SF30">
    <property type="entry name" value="PROTEIN-METHIONINE METHYLTRANSFERASE LAEA"/>
    <property type="match status" value="1"/>
</dbReference>
<dbReference type="RefSeq" id="XP_058334518.1">
    <property type="nucleotide sequence ID" value="XM_058471377.1"/>
</dbReference>
<evidence type="ECO:0000256" key="11">
    <source>
        <dbReference type="ARBA" id="ARBA00047870"/>
    </source>
</evidence>
<comment type="caution">
    <text evidence="13">The sequence shown here is derived from an EMBL/GenBank/DDBJ whole genome shotgun (WGS) entry which is preliminary data.</text>
</comment>
<dbReference type="Pfam" id="PF13489">
    <property type="entry name" value="Methyltransf_23"/>
    <property type="match status" value="1"/>
</dbReference>
<evidence type="ECO:0000256" key="12">
    <source>
        <dbReference type="SAM" id="MobiDB-lite"/>
    </source>
</evidence>
<keyword evidence="7" id="KW-0804">Transcription</keyword>
<reference evidence="13" key="2">
    <citation type="journal article" date="2023" name="IMA Fungus">
        <title>Comparative genomic study of the Penicillium genus elucidates a diverse pangenome and 15 lateral gene transfer events.</title>
        <authorList>
            <person name="Petersen C."/>
            <person name="Sorensen T."/>
            <person name="Nielsen M.R."/>
            <person name="Sondergaard T.E."/>
            <person name="Sorensen J.L."/>
            <person name="Fitzpatrick D.A."/>
            <person name="Frisvad J.C."/>
            <person name="Nielsen K.L."/>
        </authorList>
    </citation>
    <scope>NUCLEOTIDE SEQUENCE</scope>
    <source>
        <strain evidence="13">IBT 19713</strain>
    </source>
</reference>
<keyword evidence="6" id="KW-0805">Transcription regulation</keyword>
<dbReference type="Gene3D" id="3.40.50.150">
    <property type="entry name" value="Vaccinia Virus protein VP39"/>
    <property type="match status" value="1"/>
</dbReference>
<evidence type="ECO:0000256" key="6">
    <source>
        <dbReference type="ARBA" id="ARBA00023015"/>
    </source>
</evidence>
<dbReference type="SUPFAM" id="SSF53335">
    <property type="entry name" value="S-adenosyl-L-methionine-dependent methyltransferases"/>
    <property type="match status" value="1"/>
</dbReference>
<evidence type="ECO:0000313" key="14">
    <source>
        <dbReference type="Proteomes" id="UP001150941"/>
    </source>
</evidence>
<sequence>MSSSHDNWRRLPPISTISPPPKRHKSESTPLSDSGLSRYYVSHSGSVPSSDRASSRHASAAMDIYAITDRDPSERDRARDREWERQRERERERERERLRQRERDRELRDRDRERERNRELQRDYDARRAARFASNGSVASHTSAVSRGSHSSPPIVVAERKVSDYKAPADSTEKYPLQEENGRKYHGYHKNKYFLPCDEEEQDRLDIFHKLFTVARAKDGLIYAPHTDGSRILDLGCGTGIWCIDVASKLKNSHVVGVDLAAIQPTECPKNLDFYSPFDFDGQWSLGEDSWDLIHMQMGCGSVVSWPTLYKRAFRHLRPGAWFEQVEIDFEPRCDDRDLSSTAMRQWYKLLKKTTEANNRPIAHDYRQTIADLQAAGFTQIDHQVIGLPMNPWHDDDHERQVARWYNLAISESVETLCLAPFTRTEPAWDLASIRRLAHNVKTEAFNREIRCYNILHIYQAQKPFPN</sequence>
<gene>
    <name evidence="13" type="ORF">N7468_002080</name>
</gene>
<evidence type="ECO:0000256" key="2">
    <source>
        <dbReference type="ARBA" id="ARBA00022603"/>
    </source>
</evidence>
<evidence type="ECO:0000256" key="10">
    <source>
        <dbReference type="ARBA" id="ARBA00041581"/>
    </source>
</evidence>
<dbReference type="GO" id="GO:0030435">
    <property type="term" value="P:sporulation resulting in formation of a cellular spore"/>
    <property type="evidence" value="ECO:0007669"/>
    <property type="project" value="UniProtKB-KW"/>
</dbReference>
<evidence type="ECO:0000256" key="3">
    <source>
        <dbReference type="ARBA" id="ARBA00022679"/>
    </source>
</evidence>
<feature type="compositionally biased region" description="Basic and acidic residues" evidence="12">
    <location>
        <begin position="68"/>
        <end position="128"/>
    </location>
</feature>
<dbReference type="GO" id="GO:0008168">
    <property type="term" value="F:methyltransferase activity"/>
    <property type="evidence" value="ECO:0007669"/>
    <property type="project" value="UniProtKB-KW"/>
</dbReference>
<dbReference type="GO" id="GO:0032259">
    <property type="term" value="P:methylation"/>
    <property type="evidence" value="ECO:0007669"/>
    <property type="project" value="UniProtKB-KW"/>
</dbReference>
<evidence type="ECO:0000313" key="13">
    <source>
        <dbReference type="EMBL" id="KAJ5247097.1"/>
    </source>
</evidence>
<evidence type="ECO:0000256" key="8">
    <source>
        <dbReference type="ARBA" id="ARBA00023242"/>
    </source>
</evidence>
<dbReference type="AlphaFoldDB" id="A0A9W9PJ84"/>
<dbReference type="Proteomes" id="UP001150941">
    <property type="component" value="Unassembled WGS sequence"/>
</dbReference>
<feature type="region of interest" description="Disordered" evidence="12">
    <location>
        <begin position="1"/>
        <end position="153"/>
    </location>
</feature>
<keyword evidence="8" id="KW-0539">Nucleus</keyword>
<organism evidence="13 14">
    <name type="scientific">Penicillium chermesinum</name>
    <dbReference type="NCBI Taxonomy" id="63820"/>
    <lineage>
        <taxon>Eukaryota</taxon>
        <taxon>Fungi</taxon>
        <taxon>Dikarya</taxon>
        <taxon>Ascomycota</taxon>
        <taxon>Pezizomycotina</taxon>
        <taxon>Eurotiomycetes</taxon>
        <taxon>Eurotiomycetidae</taxon>
        <taxon>Eurotiales</taxon>
        <taxon>Aspergillaceae</taxon>
        <taxon>Penicillium</taxon>
    </lineage>
</organism>
<keyword evidence="2" id="KW-0489">Methyltransferase</keyword>
<accession>A0A9W9PJ84</accession>
<dbReference type="GO" id="GO:0005634">
    <property type="term" value="C:nucleus"/>
    <property type="evidence" value="ECO:0007669"/>
    <property type="project" value="UniProtKB-SubCell"/>
</dbReference>
<comment type="subcellular location">
    <subcellularLocation>
        <location evidence="1">Nucleus</location>
    </subcellularLocation>
</comment>
<comment type="similarity">
    <text evidence="9">Belongs to the methyltransferase superfamily. LaeA methyltransferase family.</text>
</comment>
<protein>
    <recommendedName>
        <fullName evidence="10">Velvet complex subunit laeA</fullName>
    </recommendedName>
</protein>
<keyword evidence="14" id="KW-1185">Reference proteome</keyword>
<evidence type="ECO:0000256" key="7">
    <source>
        <dbReference type="ARBA" id="ARBA00023163"/>
    </source>
</evidence>
<keyword evidence="4" id="KW-0949">S-adenosyl-L-methionine</keyword>